<dbReference type="PROSITE" id="PS50977">
    <property type="entry name" value="HTH_TETR_2"/>
    <property type="match status" value="1"/>
</dbReference>
<keyword evidence="1 2" id="KW-0238">DNA-binding</keyword>
<evidence type="ECO:0000313" key="4">
    <source>
        <dbReference type="EMBL" id="RGE73423.1"/>
    </source>
</evidence>
<dbReference type="InterPro" id="IPR001647">
    <property type="entry name" value="HTH_TetR"/>
</dbReference>
<feature type="DNA-binding region" description="H-T-H motif" evidence="2">
    <location>
        <begin position="28"/>
        <end position="47"/>
    </location>
</feature>
<dbReference type="SUPFAM" id="SSF46689">
    <property type="entry name" value="Homeodomain-like"/>
    <property type="match status" value="1"/>
</dbReference>
<gene>
    <name evidence="4" type="ORF">DWY69_04365</name>
</gene>
<dbReference type="OrthoDB" id="9808476at2"/>
<dbReference type="SUPFAM" id="SSF48498">
    <property type="entry name" value="Tetracyclin repressor-like, C-terminal domain"/>
    <property type="match status" value="1"/>
</dbReference>
<dbReference type="RefSeq" id="WP_025490637.1">
    <property type="nucleotide sequence ID" value="NZ_CALBAU010000215.1"/>
</dbReference>
<feature type="domain" description="HTH tetR-type" evidence="3">
    <location>
        <begin position="5"/>
        <end position="65"/>
    </location>
</feature>
<dbReference type="InterPro" id="IPR009057">
    <property type="entry name" value="Homeodomain-like_sf"/>
</dbReference>
<protein>
    <submittedName>
        <fullName evidence="4">TetR/AcrR family transcriptional regulator</fullName>
    </submittedName>
</protein>
<dbReference type="InterPro" id="IPR036271">
    <property type="entry name" value="Tet_transcr_reg_TetR-rel_C_sf"/>
</dbReference>
<evidence type="ECO:0000259" key="3">
    <source>
        <dbReference type="PROSITE" id="PS50977"/>
    </source>
</evidence>
<dbReference type="AlphaFoldDB" id="A0A3E3J2A9"/>
<comment type="caution">
    <text evidence="4">The sequence shown here is derived from an EMBL/GenBank/DDBJ whole genome shotgun (WGS) entry which is preliminary data.</text>
</comment>
<dbReference type="GO" id="GO:0003677">
    <property type="term" value="F:DNA binding"/>
    <property type="evidence" value="ECO:0007669"/>
    <property type="project" value="UniProtKB-UniRule"/>
</dbReference>
<evidence type="ECO:0000256" key="1">
    <source>
        <dbReference type="ARBA" id="ARBA00023125"/>
    </source>
</evidence>
<name>A0A3E3J2A9_9FIRM</name>
<proteinExistence type="predicted"/>
<dbReference type="Gene3D" id="1.10.357.10">
    <property type="entry name" value="Tetracycline Repressor, domain 2"/>
    <property type="match status" value="1"/>
</dbReference>
<dbReference type="Proteomes" id="UP000261166">
    <property type="component" value="Unassembled WGS sequence"/>
</dbReference>
<accession>A0A3E3J2A9</accession>
<evidence type="ECO:0000256" key="2">
    <source>
        <dbReference type="PROSITE-ProRule" id="PRU00335"/>
    </source>
</evidence>
<reference evidence="4 5" key="1">
    <citation type="submission" date="2018-08" db="EMBL/GenBank/DDBJ databases">
        <title>A genome reference for cultivated species of the human gut microbiota.</title>
        <authorList>
            <person name="Zou Y."/>
            <person name="Xue W."/>
            <person name="Luo G."/>
        </authorList>
    </citation>
    <scope>NUCLEOTIDE SEQUENCE [LARGE SCALE GENOMIC DNA]</scope>
    <source>
        <strain evidence="4 5">AF26-4BH</strain>
    </source>
</reference>
<evidence type="ECO:0000313" key="5">
    <source>
        <dbReference type="Proteomes" id="UP000261166"/>
    </source>
</evidence>
<organism evidence="4 5">
    <name type="scientific">Eisenbergiella massiliensis</name>
    <dbReference type="NCBI Taxonomy" id="1720294"/>
    <lineage>
        <taxon>Bacteria</taxon>
        <taxon>Bacillati</taxon>
        <taxon>Bacillota</taxon>
        <taxon>Clostridia</taxon>
        <taxon>Lachnospirales</taxon>
        <taxon>Lachnospiraceae</taxon>
        <taxon>Eisenbergiella</taxon>
    </lineage>
</organism>
<sequence length="189" mass="21852">MPKQKITREMVIEAAFDIARREGMEKVIVKNIADKLGCSVQPIYSYCSNMEGLKAALTERTGTFMKEYLAAHIEKKDYFRSMGRAQLRFAREEPQLFQLYFLRRRSDIHSLQDLYSKESSREVAKFISDTLQLTMAQAEQLHLHMIIYTMGIASILATSCSHIPEEELMTQLETACDAFLAEIRRKNNE</sequence>
<dbReference type="EMBL" id="QVLU01000003">
    <property type="protein sequence ID" value="RGE73423.1"/>
    <property type="molecule type" value="Genomic_DNA"/>
</dbReference>